<dbReference type="AlphaFoldDB" id="A0A7S4BPN4"/>
<proteinExistence type="predicted"/>
<accession>A0A7S4BPN4</accession>
<protein>
    <submittedName>
        <fullName evidence="2">Uncharacterized protein</fullName>
    </submittedName>
</protein>
<dbReference type="EMBL" id="HBIZ01039782">
    <property type="protein sequence ID" value="CAE0772777.1"/>
    <property type="molecule type" value="Transcribed_RNA"/>
</dbReference>
<feature type="region of interest" description="Disordered" evidence="1">
    <location>
        <begin position="318"/>
        <end position="348"/>
    </location>
</feature>
<gene>
    <name evidence="2" type="ORF">PCAR00345_LOCUS25389</name>
</gene>
<sequence>MATDTEVLMLGVLLVARAPGPELQEWIDTVLREEQEYLRLGAEAWVMPAKQAAWRPKGLVHMLVARCLTQELDVLEAAACVMHAGVRQGQVAWQLPASVLSAHIAQLKAGRFTGPKRLGSKREGSPRLACELVRVAQLLRRSGKELLREFASIYEARGQAQALTMAEVASAHAAEKLKLEAEVATLTVKEKRAAGFARICKARSKSRVKRLSAKAKQKLKENRQKGKAMLKAMRKEAKAKAASSRSELGGQSVSKSDSKLVKMRKQRDLARARARGASKRLAKADACSMKRLERARKAEAELKEVRAELDDLQAKCRREQQKAAGEQQRAAEALSRQDAMPALHSSRTQSRGGLELPFALRVLVFGQLARLTPPRAIGPNIAAVVRCIAPWHRCSEPTYDITLKLRSEMSIVGEMLAARRVAELKRIISFGFDETTKYQVGSLSTNVQGETVEGKPSTLCCAARSSLPVAPPSMSLRRLKQSCSRAAASICGAGSTPSTRCKLAPPRLQYEQARVRARSRSRGLLGRS</sequence>
<name>A0A7S4BPN4_CHRCT</name>
<evidence type="ECO:0000313" key="2">
    <source>
        <dbReference type="EMBL" id="CAE0772777.1"/>
    </source>
</evidence>
<reference evidence="2" key="1">
    <citation type="submission" date="2021-01" db="EMBL/GenBank/DDBJ databases">
        <authorList>
            <person name="Corre E."/>
            <person name="Pelletier E."/>
            <person name="Niang G."/>
            <person name="Scheremetjew M."/>
            <person name="Finn R."/>
            <person name="Kale V."/>
            <person name="Holt S."/>
            <person name="Cochrane G."/>
            <person name="Meng A."/>
            <person name="Brown T."/>
            <person name="Cohen L."/>
        </authorList>
    </citation>
    <scope>NUCLEOTIDE SEQUENCE</scope>
    <source>
        <strain evidence="2">CCMP645</strain>
    </source>
</reference>
<organism evidence="2">
    <name type="scientific">Chrysotila carterae</name>
    <name type="common">Marine alga</name>
    <name type="synonym">Syracosphaera carterae</name>
    <dbReference type="NCBI Taxonomy" id="13221"/>
    <lineage>
        <taxon>Eukaryota</taxon>
        <taxon>Haptista</taxon>
        <taxon>Haptophyta</taxon>
        <taxon>Prymnesiophyceae</taxon>
        <taxon>Isochrysidales</taxon>
        <taxon>Isochrysidaceae</taxon>
        <taxon>Chrysotila</taxon>
    </lineage>
</organism>
<evidence type="ECO:0000256" key="1">
    <source>
        <dbReference type="SAM" id="MobiDB-lite"/>
    </source>
</evidence>
<feature type="region of interest" description="Disordered" evidence="1">
    <location>
        <begin position="237"/>
        <end position="262"/>
    </location>
</feature>